<dbReference type="InterPro" id="IPR037066">
    <property type="entry name" value="Plug_dom_sf"/>
</dbReference>
<keyword evidence="4" id="KW-1185">Reference proteome</keyword>
<dbReference type="Gene3D" id="2.170.130.10">
    <property type="entry name" value="TonB-dependent receptor, plug domain"/>
    <property type="match status" value="1"/>
</dbReference>
<dbReference type="PROSITE" id="PS52016">
    <property type="entry name" value="TONB_DEPENDENT_REC_3"/>
    <property type="match status" value="1"/>
</dbReference>
<dbReference type="PANTHER" id="PTHR47234">
    <property type="match status" value="1"/>
</dbReference>
<accession>A0A7X6BF56</accession>
<sequence length="117" mass="12334">MSNLRGLGSDATLTLINGHRLPYDAVNQGVDISIIPLAALERIEVITDGASALYGSDAVGGVANLILRRDYDGLLTSARVGASTARIVSARVHLSAFRPTMFSVHFPYGRGDAALSH</sequence>
<feature type="domain" description="TonB-dependent receptor plug" evidence="2">
    <location>
        <begin position="3"/>
        <end position="62"/>
    </location>
</feature>
<keyword evidence="1" id="KW-0998">Cell outer membrane</keyword>
<keyword evidence="1" id="KW-0812">Transmembrane</keyword>
<evidence type="ECO:0000313" key="3">
    <source>
        <dbReference type="EMBL" id="NJC00036.1"/>
    </source>
</evidence>
<evidence type="ECO:0000256" key="1">
    <source>
        <dbReference type="PROSITE-ProRule" id="PRU01360"/>
    </source>
</evidence>
<comment type="caution">
    <text evidence="3">The sequence shown here is derived from an EMBL/GenBank/DDBJ whole genome shotgun (WGS) entry which is preliminary data.</text>
</comment>
<keyword evidence="1" id="KW-1134">Transmembrane beta strand</keyword>
<dbReference type="InterPro" id="IPR039426">
    <property type="entry name" value="TonB-dep_rcpt-like"/>
</dbReference>
<dbReference type="EMBL" id="JAATJB010000029">
    <property type="protein sequence ID" value="NJC00036.1"/>
    <property type="molecule type" value="Genomic_DNA"/>
</dbReference>
<keyword evidence="1" id="KW-0813">Transport</keyword>
<dbReference type="Proteomes" id="UP000531251">
    <property type="component" value="Unassembled WGS sequence"/>
</dbReference>
<name>A0A7X6BF56_9SPHN</name>
<dbReference type="AlphaFoldDB" id="A0A7X6BF56"/>
<comment type="subcellular location">
    <subcellularLocation>
        <location evidence="1">Cell outer membrane</location>
        <topology evidence="1">Multi-pass membrane protein</topology>
    </subcellularLocation>
</comment>
<evidence type="ECO:0000259" key="2">
    <source>
        <dbReference type="Pfam" id="PF07715"/>
    </source>
</evidence>
<keyword evidence="1" id="KW-0472">Membrane</keyword>
<dbReference type="Pfam" id="PF07715">
    <property type="entry name" value="Plug"/>
    <property type="match status" value="1"/>
</dbReference>
<evidence type="ECO:0000313" key="4">
    <source>
        <dbReference type="Proteomes" id="UP000531251"/>
    </source>
</evidence>
<organism evidence="3 4">
    <name type="scientific">Sphingomonas trueperi</name>
    <dbReference type="NCBI Taxonomy" id="53317"/>
    <lineage>
        <taxon>Bacteria</taxon>
        <taxon>Pseudomonadati</taxon>
        <taxon>Pseudomonadota</taxon>
        <taxon>Alphaproteobacteria</taxon>
        <taxon>Sphingomonadales</taxon>
        <taxon>Sphingomonadaceae</taxon>
        <taxon>Sphingomonas</taxon>
    </lineage>
</organism>
<keyword evidence="3" id="KW-0675">Receptor</keyword>
<comment type="similarity">
    <text evidence="1">Belongs to the TonB-dependent receptor family.</text>
</comment>
<reference evidence="3 4" key="1">
    <citation type="submission" date="2020-03" db="EMBL/GenBank/DDBJ databases">
        <title>Genomic Encyclopedia of Type Strains, Phase IV (KMG-IV): sequencing the most valuable type-strain genomes for metagenomic binning, comparative biology and taxonomic classification.</title>
        <authorList>
            <person name="Goeker M."/>
        </authorList>
    </citation>
    <scope>NUCLEOTIDE SEQUENCE [LARGE SCALE GENOMIC DNA]</scope>
    <source>
        <strain evidence="3 4">DSM 7225</strain>
    </source>
</reference>
<dbReference type="GO" id="GO:0009279">
    <property type="term" value="C:cell outer membrane"/>
    <property type="evidence" value="ECO:0007669"/>
    <property type="project" value="UniProtKB-SubCell"/>
</dbReference>
<gene>
    <name evidence="3" type="ORF">GGR89_004384</name>
</gene>
<dbReference type="PANTHER" id="PTHR47234:SF2">
    <property type="entry name" value="TONB-DEPENDENT RECEPTOR"/>
    <property type="match status" value="1"/>
</dbReference>
<dbReference type="SUPFAM" id="SSF56935">
    <property type="entry name" value="Porins"/>
    <property type="match status" value="1"/>
</dbReference>
<protein>
    <submittedName>
        <fullName evidence="3">Outer membrane receptor for ferrienterochelin and colicin</fullName>
    </submittedName>
</protein>
<proteinExistence type="inferred from homology"/>
<dbReference type="InterPro" id="IPR012910">
    <property type="entry name" value="Plug_dom"/>
</dbReference>